<proteinExistence type="predicted"/>
<evidence type="ECO:0000256" key="1">
    <source>
        <dbReference type="SAM" id="MobiDB-lite"/>
    </source>
</evidence>
<feature type="compositionally biased region" description="Polar residues" evidence="1">
    <location>
        <begin position="42"/>
        <end position="51"/>
    </location>
</feature>
<name>A0A5M9HXQ5_9FIRM</name>
<feature type="chain" id="PRO_5039618845" description="Type VII secretion system protein EssD-like domain-containing protein" evidence="2">
    <location>
        <begin position="25"/>
        <end position="315"/>
    </location>
</feature>
<dbReference type="OrthoDB" id="9783680at2"/>
<gene>
    <name evidence="4" type="ORF">FNY66_06505</name>
</gene>
<reference evidence="4" key="1">
    <citation type="submission" date="2019-07" db="EMBL/GenBank/DDBJ databases">
        <authorList>
            <person name="Wongkuna S."/>
            <person name="Scaria J."/>
        </authorList>
    </citation>
    <scope>NUCLEOTIDE SEQUENCE [LARGE SCALE GENOMIC DNA]</scope>
    <source>
        <strain evidence="4">SW178</strain>
    </source>
</reference>
<sequence length="315" mass="34893">MKTGKKIRAIWCALLLAFSLTACGSPDGSAAYSGDTADISEDSSSSVQTADTVEDVPEYSGEPYVEINDNQPEFEDYELTTVPFEEYSELDEMGRCGEAQACVGEETMPTEDREGISEVKPSGWVNEKYDSVEGGYVYNRCHLIGFQLTGENANEENLITGTRYMNTEGMLPFENMVADYIHETDNHVLYRVTPIFEGEDLVASGVQMEAESVEDNGAGICFNVYVYNVQPQITINYATGENWESEEAADIEISDIKTGGDENGQTYILNENTKKFHDPGCSGADDIKKKNKREFTGTRDELIEDGYEPCGRCKP</sequence>
<evidence type="ECO:0000259" key="3">
    <source>
        <dbReference type="Pfam" id="PF13930"/>
    </source>
</evidence>
<feature type="region of interest" description="Disordered" evidence="1">
    <location>
        <begin position="29"/>
        <end position="55"/>
    </location>
</feature>
<feature type="domain" description="Type VII secretion system protein EssD-like" evidence="3">
    <location>
        <begin position="86"/>
        <end position="212"/>
    </location>
</feature>
<dbReference type="AlphaFoldDB" id="A0A5M9HXQ5"/>
<dbReference type="Gene3D" id="3.40.10.10">
    <property type="entry name" value="DNA Methylphosphotriester Repair Domain"/>
    <property type="match status" value="1"/>
</dbReference>
<feature type="signal peptide" evidence="2">
    <location>
        <begin position="1"/>
        <end position="24"/>
    </location>
</feature>
<dbReference type="Pfam" id="PF13930">
    <property type="entry name" value="Endonuclea_NS_2"/>
    <property type="match status" value="1"/>
</dbReference>
<dbReference type="RefSeq" id="WP_150310621.1">
    <property type="nucleotide sequence ID" value="NZ_VMSO01000006.1"/>
</dbReference>
<dbReference type="SUPFAM" id="SSF57884">
    <property type="entry name" value="Ada DNA repair protein, N-terminal domain (N-Ada 10)"/>
    <property type="match status" value="1"/>
</dbReference>
<dbReference type="Proteomes" id="UP000322025">
    <property type="component" value="Unassembled WGS sequence"/>
</dbReference>
<dbReference type="PROSITE" id="PS51257">
    <property type="entry name" value="PROKAR_LIPOPROTEIN"/>
    <property type="match status" value="1"/>
</dbReference>
<dbReference type="InterPro" id="IPR044927">
    <property type="entry name" value="Endonuclea_NS_2"/>
</dbReference>
<evidence type="ECO:0000313" key="4">
    <source>
        <dbReference type="EMBL" id="KAA8501804.1"/>
    </source>
</evidence>
<keyword evidence="5" id="KW-1185">Reference proteome</keyword>
<comment type="caution">
    <text evidence="4">The sequence shown here is derived from an EMBL/GenBank/DDBJ whole genome shotgun (WGS) entry which is preliminary data.</text>
</comment>
<organism evidence="4 5">
    <name type="scientific">Mediterraneibacter catenae</name>
    <dbReference type="NCBI Taxonomy" id="2594882"/>
    <lineage>
        <taxon>Bacteria</taxon>
        <taxon>Bacillati</taxon>
        <taxon>Bacillota</taxon>
        <taxon>Clostridia</taxon>
        <taxon>Lachnospirales</taxon>
        <taxon>Lachnospiraceae</taxon>
        <taxon>Mediterraneibacter</taxon>
    </lineage>
</organism>
<dbReference type="Gene3D" id="3.40.570.10">
    <property type="entry name" value="Extracellular Endonuclease, subunit A"/>
    <property type="match status" value="1"/>
</dbReference>
<evidence type="ECO:0000256" key="2">
    <source>
        <dbReference type="SAM" id="SignalP"/>
    </source>
</evidence>
<dbReference type="InterPro" id="IPR044929">
    <property type="entry name" value="DNA/RNA_non-sp_Endonuclease_sf"/>
</dbReference>
<keyword evidence="2" id="KW-0732">Signal</keyword>
<evidence type="ECO:0000313" key="5">
    <source>
        <dbReference type="Proteomes" id="UP000322025"/>
    </source>
</evidence>
<accession>A0A5M9HXQ5</accession>
<protein>
    <recommendedName>
        <fullName evidence="3">Type VII secretion system protein EssD-like domain-containing protein</fullName>
    </recommendedName>
</protein>
<dbReference type="EMBL" id="VMSO01000006">
    <property type="protein sequence ID" value="KAA8501804.1"/>
    <property type="molecule type" value="Genomic_DNA"/>
</dbReference>
<dbReference type="InterPro" id="IPR035451">
    <property type="entry name" value="Ada-like_dom_sf"/>
</dbReference>